<dbReference type="FunFam" id="1.10.10.2670:FF:000011">
    <property type="entry name" value="Uncharacterized protein"/>
    <property type="match status" value="1"/>
</dbReference>
<dbReference type="FunFam" id="2.10.110.30:FF:000001">
    <property type="entry name" value="E3 ubiquitin-protein ligase UBR2 isoform 1"/>
    <property type="match status" value="1"/>
</dbReference>
<organism evidence="14 15">
    <name type="scientific">Strongylocentrotus purpuratus</name>
    <name type="common">Purple sea urchin</name>
    <dbReference type="NCBI Taxonomy" id="7668"/>
    <lineage>
        <taxon>Eukaryota</taxon>
        <taxon>Metazoa</taxon>
        <taxon>Echinodermata</taxon>
        <taxon>Eleutherozoa</taxon>
        <taxon>Echinozoa</taxon>
        <taxon>Echinoidea</taxon>
        <taxon>Euechinoidea</taxon>
        <taxon>Echinacea</taxon>
        <taxon>Camarodonta</taxon>
        <taxon>Echinidea</taxon>
        <taxon>Strongylocentrotidae</taxon>
        <taxon>Strongylocentrotus</taxon>
    </lineage>
</organism>
<dbReference type="GO" id="GO:0000151">
    <property type="term" value="C:ubiquitin ligase complex"/>
    <property type="evidence" value="ECO:0000318"/>
    <property type="project" value="GO_Central"/>
</dbReference>
<dbReference type="EC" id="2.3.2.27" evidence="10"/>
<feature type="domain" description="UBR-type" evidence="13">
    <location>
        <begin position="93"/>
        <end position="164"/>
    </location>
</feature>
<dbReference type="InterPro" id="IPR044046">
    <property type="entry name" value="E3_ligase_UBR-like_C"/>
</dbReference>
<dbReference type="Gene3D" id="1.10.10.2670">
    <property type="entry name" value="E3 ubiquitin-protein ligase"/>
    <property type="match status" value="1"/>
</dbReference>
<evidence type="ECO:0000256" key="10">
    <source>
        <dbReference type="RuleBase" id="RU366018"/>
    </source>
</evidence>
<feature type="coiled-coil region" evidence="11">
    <location>
        <begin position="558"/>
        <end position="585"/>
    </location>
</feature>
<dbReference type="SMART" id="SM00396">
    <property type="entry name" value="ZnF_UBR1"/>
    <property type="match status" value="1"/>
</dbReference>
<dbReference type="Proteomes" id="UP000007110">
    <property type="component" value="Unassembled WGS sequence"/>
</dbReference>
<dbReference type="GeneID" id="591135"/>
<dbReference type="GO" id="GO:0016567">
    <property type="term" value="P:protein ubiquitination"/>
    <property type="evidence" value="ECO:0000318"/>
    <property type="project" value="GO_Central"/>
</dbReference>
<keyword evidence="3 10" id="KW-0808">Transferase</keyword>
<keyword evidence="5 10" id="KW-0863">Zinc-finger</keyword>
<dbReference type="Pfam" id="PF02207">
    <property type="entry name" value="zf-UBR"/>
    <property type="match status" value="1"/>
</dbReference>
<evidence type="ECO:0000256" key="5">
    <source>
        <dbReference type="ARBA" id="ARBA00022771"/>
    </source>
</evidence>
<evidence type="ECO:0000256" key="4">
    <source>
        <dbReference type="ARBA" id="ARBA00022723"/>
    </source>
</evidence>
<dbReference type="PROSITE" id="PS51157">
    <property type="entry name" value="ZF_UBR"/>
    <property type="match status" value="1"/>
</dbReference>
<protein>
    <recommendedName>
        <fullName evidence="10">E3 ubiquitin-protein ligase</fullName>
        <ecNumber evidence="10">2.3.2.27</ecNumber>
    </recommendedName>
</protein>
<dbReference type="Gene3D" id="3.30.1390.10">
    <property type="match status" value="1"/>
</dbReference>
<feature type="compositionally biased region" description="Basic and acidic residues" evidence="12">
    <location>
        <begin position="997"/>
        <end position="1012"/>
    </location>
</feature>
<feature type="region of interest" description="Disordered" evidence="12">
    <location>
        <begin position="982"/>
        <end position="1012"/>
    </location>
</feature>
<comment type="catalytic activity">
    <reaction evidence="1 10">
        <text>S-ubiquitinyl-[E2 ubiquitin-conjugating enzyme]-L-cysteine + [acceptor protein]-L-lysine = [E2 ubiquitin-conjugating enzyme]-L-cysteine + N(6)-ubiquitinyl-[acceptor protein]-L-lysine.</text>
        <dbReference type="EC" id="2.3.2.27"/>
    </reaction>
</comment>
<comment type="function">
    <text evidence="10">Ubiquitin ligase protein which is a component of the N-end rule pathway. Recognizes and binds to proteins bearing specific N-terminal residues that are destabilizing according to the N-end rule, leading to their ubiquitination and subsequent degradation.</text>
</comment>
<keyword evidence="6 10" id="KW-0833">Ubl conjugation pathway</keyword>
<comment type="similarity">
    <text evidence="8 10">Belongs to the E3 ubiquitin-protein ligase UBR1-like family.</text>
</comment>
<dbReference type="SUPFAM" id="SSF46785">
    <property type="entry name" value="Winged helix' DNA-binding domain"/>
    <property type="match status" value="1"/>
</dbReference>
<dbReference type="InterPro" id="IPR042065">
    <property type="entry name" value="E3_ELL-like"/>
</dbReference>
<evidence type="ECO:0000259" key="13">
    <source>
        <dbReference type="PROSITE" id="PS51157"/>
    </source>
</evidence>
<keyword evidence="11" id="KW-0175">Coiled coil</keyword>
<dbReference type="GO" id="GO:0005737">
    <property type="term" value="C:cytoplasm"/>
    <property type="evidence" value="ECO:0000318"/>
    <property type="project" value="GO_Central"/>
</dbReference>
<reference evidence="14" key="2">
    <citation type="submission" date="2021-01" db="UniProtKB">
        <authorList>
            <consortium name="EnsemblMetazoa"/>
        </authorList>
    </citation>
    <scope>IDENTIFICATION</scope>
</reference>
<reference evidence="15" key="1">
    <citation type="submission" date="2015-02" db="EMBL/GenBank/DDBJ databases">
        <title>Genome sequencing for Strongylocentrotus purpuratus.</title>
        <authorList>
            <person name="Murali S."/>
            <person name="Liu Y."/>
            <person name="Vee V."/>
            <person name="English A."/>
            <person name="Wang M."/>
            <person name="Skinner E."/>
            <person name="Han Y."/>
            <person name="Muzny D.M."/>
            <person name="Worley K.C."/>
            <person name="Gibbs R.A."/>
        </authorList>
    </citation>
    <scope>NUCLEOTIDE SEQUENCE</scope>
</reference>
<sequence length="1863" mass="209194">MASDVDVMGKDDISNASHLASVWAKCKDSKSLKKAIFSFLADAVPEIFKANEVQPEEEEEFARKVVLILEWYLFGPNPDQVRSELKASECPPQLCGHVFKNGEPTYSCRDCAMDPTCVLCIDCFQKSAHKSHRYKMNTSGGGGYCDCGDEEAWKQEPFCELHSRAATHVQQDPLDNLPQEMKARAVMLFRMLLRHCYRILFLDEPKDIPDDLQGSNSIPDVYCTMLFNDEVHTYEQVISSLKKAVECSRKAALQFATIVDKDGRSAVRRGNERDCERAKNVIERSTSRLNSTPLKVLVMNMVVVAHQTCALKLLNWLSTVAGGSDAMRVLLCQELLSIKEEGQVTAVIEESMLNDTHLWKVARAQWHQLFMSTLLMDSEHKKQFAVLFTKHYPTILVDYSTIDDHDHALSISSLSVQIFTVPTVSRMLVEEHNLLFVILRSFVDQTIQFRDGRGHLQFRRNPPPSIRRALYGLLDLRYVLSNKPESWTGDLRDRVMEGVTVLVELLSSMHCMDSVLRQVGHHIEYEPEWEMAISMQMKLGPCLTLLLEWCASDRSLLIKAYRATMAALRKLSRDQQRENVEIEDKTYSCIKYSVSSMTVSIHYALVRFLAGLHLHLGQYELGFYTEGLMNGPSLLPEELIEDPLRTQVLIAQVHAGMWRRNGYSLLNQIYYYQNVKCQTEMYDKDVIMLQIGGSLMEPNDFMASLVTRFDLVRCWTRDFEESKSPEDCSAHLPIITEEFLGLLIVLFCERYVKGVGNVSDEARVRREVLHQLCISPMAHSELTRALPEDHCHETGMESVIHDIADFKKPAGGVGKGMYELKASCLDEYSPYFYHYSKVDQTKSEEQIRQRRKQEDKPQLILPYAMPALMPSFQPLLRILYSDTFMFIIKTLLVRIRKPKGIHLTDNIVHRTLYLVGVALIEAEASHKEGNPMSFIIKGAQGSPNMFEALQSLVGHQRIESNKDFLEWLIKKYEAMLKLAGHTTSTQMKPPPAPAARSAEELDKEAEEKRNRQEMARKRREHLMKQMSAMQKNFIRENPEFFDATNEGGSPRHRTASTCSMETGDVPAHDYPCCLGPRHSPSVMAESSTATCILCQEEEDITFDGKAMVLAAFIQRSTVLSKARQKTIEDGEKFDPLFASSDLYWGTNVSTCGHIMHSTCWQGFFESLLAKEQRRNLRMRGILNYDISQHQFLCPLCETLSNTVIPLLPSVVGLQNATQEGAPVERKSGETAVNLQEWLEGIQKTLQASAQQKEFEKEQEEAGVVPMEAGANSAAASDEEDIEEKEEGEEEMAGEMELGAMGGEEGGAQGGGGLAEGGDGIGAKEMEEEGKVEGATAMPGAMEGGEIGVGSKYMSFIQISTIPSLKRLLAETVSQKFQQLFQFIQVSCLPISENVKEMIRHFSRSAYTVGLGVMPHDDDSRMAILAWNTCAYTVQVTETQLRNEGKALFGALSQRQMDCLRCLIRYSVVNSCLCNYAHVQRHAIRLLSALYPQESSGRPSDPCILDMDVFTLLVSVCMSLPRLYNSNERVAMSLLGGPISDHHLLRVALAAHLVQVLLTASRDIPFEESMEEEGSSVDDSKEGRDLLQACSMLKQYAGLEAAPLPPGWQLVNHVQVSCLPFLRSAALFFHFLTSVPCPAELQNAGIDEFEPLCRYLGLPTNLATLLDCSASPIMEDMIKRWCSHPSIRIKMTEHNPALVRYPIEINQLIDLPRDYSDLMNDRSLFACPRGNSTTQSDSRAPAMCLVCGTVVCSQSYCCQREINGESVGACTAHAIMCGAGSGVFLRVRECNLLLMSGKSQGCSYTPPYLDEYGEPDPGLRRGNPLHLSKECYSELHKLWLSHGIQATVSRKLEGASPLINWQNM</sequence>
<dbReference type="OrthoDB" id="26387at2759"/>
<evidence type="ECO:0000256" key="2">
    <source>
        <dbReference type="ARBA" id="ARBA00004906"/>
    </source>
</evidence>
<feature type="compositionally biased region" description="Acidic residues" evidence="12">
    <location>
        <begin position="1276"/>
        <end position="1291"/>
    </location>
</feature>
<dbReference type="InterPro" id="IPR003126">
    <property type="entry name" value="Znf_UBR"/>
</dbReference>
<evidence type="ECO:0000313" key="15">
    <source>
        <dbReference type="Proteomes" id="UP000007110"/>
    </source>
</evidence>
<evidence type="ECO:0000256" key="11">
    <source>
        <dbReference type="SAM" id="Coils"/>
    </source>
</evidence>
<dbReference type="Gene3D" id="2.10.110.30">
    <property type="match status" value="1"/>
</dbReference>
<evidence type="ECO:0000256" key="1">
    <source>
        <dbReference type="ARBA" id="ARBA00000900"/>
    </source>
</evidence>
<dbReference type="KEGG" id="spu:591135"/>
<feature type="zinc finger region" description="UBR-type" evidence="9">
    <location>
        <begin position="93"/>
        <end position="164"/>
    </location>
</feature>
<dbReference type="GO" id="GO:0008270">
    <property type="term" value="F:zinc ion binding"/>
    <property type="evidence" value="ECO:0007669"/>
    <property type="project" value="UniProtKB-UniRule"/>
</dbReference>
<dbReference type="GO" id="GO:0071596">
    <property type="term" value="P:ubiquitin-dependent protein catabolic process via the N-end rule pathway"/>
    <property type="evidence" value="ECO:0000318"/>
    <property type="project" value="GO_Central"/>
</dbReference>
<dbReference type="FunFam" id="3.30.1390.10:FF:000003">
    <property type="entry name" value="E3 ubiquitin-protein ligase UBR2 isoform X1"/>
    <property type="match status" value="1"/>
</dbReference>
<keyword evidence="7 10" id="KW-0862">Zinc</keyword>
<feature type="region of interest" description="Disordered" evidence="12">
    <location>
        <begin position="1268"/>
        <end position="1291"/>
    </location>
</feature>
<dbReference type="InterPro" id="IPR036390">
    <property type="entry name" value="WH_DNA-bd_sf"/>
</dbReference>
<dbReference type="InterPro" id="IPR014719">
    <property type="entry name" value="Ribosomal_bL12_C/ClpS-like"/>
</dbReference>
<evidence type="ECO:0000256" key="9">
    <source>
        <dbReference type="PROSITE-ProRule" id="PRU00508"/>
    </source>
</evidence>
<evidence type="ECO:0000256" key="7">
    <source>
        <dbReference type="ARBA" id="ARBA00022833"/>
    </source>
</evidence>
<keyword evidence="15" id="KW-1185">Reference proteome</keyword>
<keyword evidence="4 10" id="KW-0479">Metal-binding</keyword>
<dbReference type="PANTHER" id="PTHR21497:SF24">
    <property type="entry name" value="E3 UBIQUITIN-PROTEIN LIGASE UBR1"/>
    <property type="match status" value="1"/>
</dbReference>
<dbReference type="RefSeq" id="XP_030854336.1">
    <property type="nucleotide sequence ID" value="XM_030998476.1"/>
</dbReference>
<dbReference type="Pfam" id="PF18995">
    <property type="entry name" value="PRT6_C"/>
    <property type="match status" value="1"/>
</dbReference>
<comment type="pathway">
    <text evidence="2 10">Protein modification; protein ubiquitination.</text>
</comment>
<proteinExistence type="inferred from homology"/>
<dbReference type="Pfam" id="PF02617">
    <property type="entry name" value="ClpS"/>
    <property type="match status" value="1"/>
</dbReference>
<dbReference type="Pfam" id="PF22960">
    <property type="entry name" value="WHD_UBR1"/>
    <property type="match status" value="1"/>
</dbReference>
<dbReference type="InterPro" id="IPR055194">
    <property type="entry name" value="UBR1-like_WH"/>
</dbReference>
<dbReference type="SUPFAM" id="SSF54736">
    <property type="entry name" value="ClpS-like"/>
    <property type="match status" value="1"/>
</dbReference>
<evidence type="ECO:0000256" key="6">
    <source>
        <dbReference type="ARBA" id="ARBA00022786"/>
    </source>
</evidence>
<dbReference type="InterPro" id="IPR039164">
    <property type="entry name" value="UBR1-like"/>
</dbReference>
<evidence type="ECO:0000313" key="14">
    <source>
        <dbReference type="EnsemblMetazoa" id="XP_030854336"/>
    </source>
</evidence>
<dbReference type="GO" id="GO:0061630">
    <property type="term" value="F:ubiquitin protein ligase activity"/>
    <property type="evidence" value="ECO:0000318"/>
    <property type="project" value="GO_Central"/>
</dbReference>
<evidence type="ECO:0000256" key="12">
    <source>
        <dbReference type="SAM" id="MobiDB-lite"/>
    </source>
</evidence>
<name>A0A7M7PQ30_STRPU</name>
<dbReference type="OMA" id="GEASYMC"/>
<accession>A0A7M7PQ30</accession>
<evidence type="ECO:0000256" key="3">
    <source>
        <dbReference type="ARBA" id="ARBA00022679"/>
    </source>
</evidence>
<dbReference type="PANTHER" id="PTHR21497">
    <property type="entry name" value="UBIQUITIN LIGASE E3 ALPHA-RELATED"/>
    <property type="match status" value="1"/>
</dbReference>
<evidence type="ECO:0000256" key="8">
    <source>
        <dbReference type="ARBA" id="ARBA00046341"/>
    </source>
</evidence>
<dbReference type="EnsemblMetazoa" id="XM_030998476">
    <property type="protein sequence ID" value="XP_030854336"/>
    <property type="gene ID" value="LOC591135"/>
</dbReference>
<dbReference type="InParanoid" id="A0A7M7PQ30"/>
<dbReference type="UniPathway" id="UPA00143"/>
<dbReference type="InterPro" id="IPR003769">
    <property type="entry name" value="ClpS_core"/>
</dbReference>